<accession>A0A9Q1QID1</accession>
<proteinExistence type="inferred from homology"/>
<keyword evidence="8 9" id="KW-0472">Membrane</keyword>
<evidence type="ECO:0000259" key="11">
    <source>
        <dbReference type="PROSITE" id="PS51715"/>
    </source>
</evidence>
<keyword evidence="5 9" id="KW-1133">Transmembrane helix</keyword>
<dbReference type="Pfam" id="PF05879">
    <property type="entry name" value="RHD3_GTPase"/>
    <property type="match status" value="2"/>
</dbReference>
<dbReference type="GO" id="GO:0005525">
    <property type="term" value="F:GTP binding"/>
    <property type="evidence" value="ECO:0007669"/>
    <property type="project" value="UniProtKB-UniRule"/>
</dbReference>
<dbReference type="PANTHER" id="PTHR45923:SF2">
    <property type="entry name" value="PROTEIN SEY1"/>
    <property type="match status" value="1"/>
</dbReference>
<dbReference type="GO" id="GO:0005789">
    <property type="term" value="C:endoplasmic reticulum membrane"/>
    <property type="evidence" value="ECO:0007669"/>
    <property type="project" value="UniProtKB-SubCell"/>
</dbReference>
<feature type="compositionally biased region" description="Polar residues" evidence="10">
    <location>
        <begin position="843"/>
        <end position="852"/>
    </location>
</feature>
<keyword evidence="3 9" id="KW-0378">Hydrolase</keyword>
<keyword evidence="7 9" id="KW-0342">GTP-binding</keyword>
<gene>
    <name evidence="12" type="ORF">Cgig2_022300</name>
</gene>
<feature type="topological domain" description="Cytoplasmic" evidence="9">
    <location>
        <begin position="768"/>
        <end position="852"/>
    </location>
</feature>
<reference evidence="12" key="1">
    <citation type="submission" date="2022-04" db="EMBL/GenBank/DDBJ databases">
        <title>Carnegiea gigantea Genome sequencing and assembly v2.</title>
        <authorList>
            <person name="Copetti D."/>
            <person name="Sanderson M.J."/>
            <person name="Burquez A."/>
            <person name="Wojciechowski M.F."/>
        </authorList>
    </citation>
    <scope>NUCLEOTIDE SEQUENCE</scope>
    <source>
        <strain evidence="12">SGP5-SGP5p</strain>
        <tissue evidence="12">Aerial part</tissue>
    </source>
</reference>
<feature type="binding site" evidence="9">
    <location>
        <begin position="47"/>
        <end position="54"/>
    </location>
    <ligand>
        <name>GTP</name>
        <dbReference type="ChEBI" id="CHEBI:37565"/>
    </ligand>
</feature>
<keyword evidence="1 9" id="KW-0812">Transmembrane</keyword>
<keyword evidence="2 9" id="KW-0547">Nucleotide-binding</keyword>
<comment type="caution">
    <text evidence="12">The sequence shown here is derived from an EMBL/GenBank/DDBJ whole genome shotgun (WGS) entry which is preliminary data.</text>
</comment>
<organism evidence="12 13">
    <name type="scientific">Carnegiea gigantea</name>
    <dbReference type="NCBI Taxonomy" id="171969"/>
    <lineage>
        <taxon>Eukaryota</taxon>
        <taxon>Viridiplantae</taxon>
        <taxon>Streptophyta</taxon>
        <taxon>Embryophyta</taxon>
        <taxon>Tracheophyta</taxon>
        <taxon>Spermatophyta</taxon>
        <taxon>Magnoliopsida</taxon>
        <taxon>eudicotyledons</taxon>
        <taxon>Gunneridae</taxon>
        <taxon>Pentapetalae</taxon>
        <taxon>Caryophyllales</taxon>
        <taxon>Cactineae</taxon>
        <taxon>Cactaceae</taxon>
        <taxon>Cactoideae</taxon>
        <taxon>Echinocereeae</taxon>
        <taxon>Carnegiea</taxon>
    </lineage>
</organism>
<dbReference type="InterPro" id="IPR030386">
    <property type="entry name" value="G_GB1_RHD3_dom"/>
</dbReference>
<keyword evidence="4 9" id="KW-0256">Endoplasmic reticulum</keyword>
<evidence type="ECO:0000256" key="6">
    <source>
        <dbReference type="ARBA" id="ARBA00023054"/>
    </source>
</evidence>
<dbReference type="EC" id="3.6.5.-" evidence="9"/>
<dbReference type="InterPro" id="IPR008803">
    <property type="entry name" value="RHD3/Sey1"/>
</dbReference>
<dbReference type="Pfam" id="PF20428">
    <property type="entry name" value="Sey1_3HB"/>
    <property type="match status" value="1"/>
</dbReference>
<evidence type="ECO:0000256" key="1">
    <source>
        <dbReference type="ARBA" id="ARBA00022692"/>
    </source>
</evidence>
<feature type="topological domain" description="Cytoplasmic" evidence="9">
    <location>
        <begin position="1"/>
        <end position="722"/>
    </location>
</feature>
<dbReference type="OrthoDB" id="1597724at2759"/>
<feature type="region of interest" description="Disordered" evidence="10">
    <location>
        <begin position="802"/>
        <end position="852"/>
    </location>
</feature>
<keyword evidence="13" id="KW-1185">Reference proteome</keyword>
<dbReference type="AlphaFoldDB" id="A0A9Q1QID1"/>
<comment type="similarity">
    <text evidence="9">Belongs to the TRAFAC class dynamin-like GTPase superfamily. GB1/RHD3 GTPase family. RHD3 subfamily.</text>
</comment>
<keyword evidence="6" id="KW-0175">Coiled coil</keyword>
<dbReference type="InterPro" id="IPR027417">
    <property type="entry name" value="P-loop_NTPase"/>
</dbReference>
<dbReference type="EMBL" id="JAKOGI010000132">
    <property type="protein sequence ID" value="KAJ8442934.1"/>
    <property type="molecule type" value="Genomic_DNA"/>
</dbReference>
<evidence type="ECO:0000256" key="5">
    <source>
        <dbReference type="ARBA" id="ARBA00022989"/>
    </source>
</evidence>
<evidence type="ECO:0000256" key="4">
    <source>
        <dbReference type="ARBA" id="ARBA00022824"/>
    </source>
</evidence>
<evidence type="ECO:0000256" key="3">
    <source>
        <dbReference type="ARBA" id="ARBA00022801"/>
    </source>
</evidence>
<dbReference type="GO" id="GO:0016320">
    <property type="term" value="P:endoplasmic reticulum membrane fusion"/>
    <property type="evidence" value="ECO:0007669"/>
    <property type="project" value="TreeGrafter"/>
</dbReference>
<evidence type="ECO:0000256" key="7">
    <source>
        <dbReference type="ARBA" id="ARBA00023134"/>
    </source>
</evidence>
<dbReference type="PANTHER" id="PTHR45923">
    <property type="entry name" value="PROTEIN SEY1"/>
    <property type="match status" value="1"/>
</dbReference>
<dbReference type="SUPFAM" id="SSF52540">
    <property type="entry name" value="P-loop containing nucleoside triphosphate hydrolases"/>
    <property type="match status" value="1"/>
</dbReference>
<dbReference type="InterPro" id="IPR046758">
    <property type="entry name" value="Sey1/RHD3-like_3HB"/>
</dbReference>
<protein>
    <recommendedName>
        <fullName evidence="9">Protein ROOT HAIR DEFECTIVE 3 homolog</fullName>
        <ecNumber evidence="9">3.6.5.-</ecNumber>
    </recommendedName>
    <alternativeName>
        <fullName evidence="9">Protein SEY1 homolog</fullName>
    </alternativeName>
</protein>
<comment type="function">
    <text evidence="9">Probable GTP-binding protein that may be involved in cell development.</text>
</comment>
<comment type="subcellular location">
    <subcellularLocation>
        <location evidence="9">Endoplasmic reticulum membrane</location>
        <topology evidence="9">Multi-pass membrane protein</topology>
    </subcellularLocation>
</comment>
<feature type="compositionally biased region" description="Polar residues" evidence="10">
    <location>
        <begin position="805"/>
        <end position="821"/>
    </location>
</feature>
<name>A0A9Q1QID1_9CARY</name>
<dbReference type="PROSITE" id="PS51715">
    <property type="entry name" value="G_GB1_RHD3"/>
    <property type="match status" value="1"/>
</dbReference>
<evidence type="ECO:0000256" key="2">
    <source>
        <dbReference type="ARBA" id="ARBA00022741"/>
    </source>
</evidence>
<evidence type="ECO:0000256" key="9">
    <source>
        <dbReference type="HAMAP-Rule" id="MF_03109"/>
    </source>
</evidence>
<dbReference type="CDD" id="cd01851">
    <property type="entry name" value="GBP"/>
    <property type="match status" value="1"/>
</dbReference>
<sequence length="852" mass="94685">MDNDAGCCSTQLIDGDGTFNVTGLEKFMKEVKLGECGLSYAVVSIMGPQSSGKSTLLNHLFGTNFREMDAFKGRSQTTKGIWMARCAGIEPTTIVMDLEGTDGRERGEDDTAFEKQSALFALAVSDIVLINMWCHDIGREQAANKPLLKTVFQVNCVSSVFIFRFPPSDYFKWKAMGLICRMTYGIIWAMVKILRALSLTPDGGSFPRKTTLMFVIRDKTRTPLEALEPVLREDIQKIWNAVPKPCAHEETPLSEFFNVEVVALSSYEEKEEQFKQQVADLRKRFFHSINPGGLAGDRRGVVPGSGFSFSAQQIWKVIKENKDLDLPAHKVMVATVRCEEIANERYNDFIQNQEWLQLEEASHSGRVPRFGKRLSSIIGNCLSGYDSEAVYFDEGVRTAKRRHLEERLLQLVQPAFQSILGHLRSETLDKFKEAFDKALNGGEGFAAAAHSCKQHFVNLFDEGCADSVIDQANWDTYKARSKLVRDLDEYIASVRAAKLAELTSHYEAKLNEALSGPVEALLDSASDETWPSIRKLLRRESQSAVSGLASDLSGFDLDEQTRGKMLAKLEDHARSVVEAKAREEAGRILIRMKDSHDADAMPRVWTGKEDIRAITKFARSASLKLLSVLAVVRLDDEPDDIDKTLCLALVENKSSSSSTNDNSLALSDPLASSTWEKVPSSKTLITPVQCKSMWRQFQMETEYTVSQAIAAQEASRRSNNWLPPGWAIIAMVVLGFNEFMTLLRNPLYLAVLFVGFLVSKALWVQLDIPNEFRHGILPGILSLSSRFLPTVMNMLRKLAEEGNRPASQANPPPVSNTIQGASRSNSSVSSSGSSRVTVVENGTEYSSSAKDD</sequence>
<evidence type="ECO:0000256" key="10">
    <source>
        <dbReference type="SAM" id="MobiDB-lite"/>
    </source>
</evidence>
<feature type="compositionally biased region" description="Low complexity" evidence="10">
    <location>
        <begin position="822"/>
        <end position="839"/>
    </location>
</feature>
<evidence type="ECO:0000313" key="13">
    <source>
        <dbReference type="Proteomes" id="UP001153076"/>
    </source>
</evidence>
<feature type="topological domain" description="Lumenal" evidence="9">
    <location>
        <begin position="744"/>
        <end position="746"/>
    </location>
</feature>
<dbReference type="GO" id="GO:0003924">
    <property type="term" value="F:GTPase activity"/>
    <property type="evidence" value="ECO:0007669"/>
    <property type="project" value="UniProtKB-UniRule"/>
</dbReference>
<feature type="domain" description="GB1/RHD3-type G" evidence="11">
    <location>
        <begin position="37"/>
        <end position="298"/>
    </location>
</feature>
<dbReference type="Proteomes" id="UP001153076">
    <property type="component" value="Unassembled WGS sequence"/>
</dbReference>
<dbReference type="Gene3D" id="3.40.50.300">
    <property type="entry name" value="P-loop containing nucleotide triphosphate hydrolases"/>
    <property type="match status" value="1"/>
</dbReference>
<evidence type="ECO:0000313" key="12">
    <source>
        <dbReference type="EMBL" id="KAJ8442934.1"/>
    </source>
</evidence>
<dbReference type="FunFam" id="3.40.50.300:FF:002271">
    <property type="entry name" value="Protein ROOT HAIR DEFECTIVE 3 homolog"/>
    <property type="match status" value="1"/>
</dbReference>
<dbReference type="HAMAP" id="MF_03109">
    <property type="entry name" value="Sey1"/>
    <property type="match status" value="1"/>
</dbReference>
<evidence type="ECO:0000256" key="8">
    <source>
        <dbReference type="ARBA" id="ARBA00023136"/>
    </source>
</evidence>